<gene>
    <name evidence="1" type="ORF">SAMN04487948_10118</name>
</gene>
<dbReference type="Proteomes" id="UP000199126">
    <property type="component" value="Unassembled WGS sequence"/>
</dbReference>
<protein>
    <submittedName>
        <fullName evidence="1">Uncharacterized protein</fullName>
    </submittedName>
</protein>
<dbReference type="AlphaFoldDB" id="A0A1H8MQE5"/>
<reference evidence="2" key="1">
    <citation type="submission" date="2016-10" db="EMBL/GenBank/DDBJ databases">
        <authorList>
            <person name="Varghese N."/>
            <person name="Submissions S."/>
        </authorList>
    </citation>
    <scope>NUCLEOTIDE SEQUENCE [LARGE SCALE GENOMIC DNA]</scope>
    <source>
        <strain evidence="2">CGMCC 1.10121</strain>
    </source>
</reference>
<organism evidence="1 2">
    <name type="scientific">Halogranum amylolyticum</name>
    <dbReference type="NCBI Taxonomy" id="660520"/>
    <lineage>
        <taxon>Archaea</taxon>
        <taxon>Methanobacteriati</taxon>
        <taxon>Methanobacteriota</taxon>
        <taxon>Stenosarchaea group</taxon>
        <taxon>Halobacteria</taxon>
        <taxon>Halobacteriales</taxon>
        <taxon>Haloferacaceae</taxon>
    </lineage>
</organism>
<dbReference type="EMBL" id="FODV01000001">
    <property type="protein sequence ID" value="SEO19454.1"/>
    <property type="molecule type" value="Genomic_DNA"/>
</dbReference>
<proteinExistence type="predicted"/>
<accession>A0A1H8MQE5</accession>
<name>A0A1H8MQE5_9EURY</name>
<evidence type="ECO:0000313" key="2">
    <source>
        <dbReference type="Proteomes" id="UP000199126"/>
    </source>
</evidence>
<evidence type="ECO:0000313" key="1">
    <source>
        <dbReference type="EMBL" id="SEO19454.1"/>
    </source>
</evidence>
<keyword evidence="2" id="KW-1185">Reference proteome</keyword>
<sequence>MNFGSIYRCSEGGYYGDVDIWEQLESGTWTPHCWDTETGIEWMETEDGELLVLEPISRSALPEGVSVERAAAGTAVSQQTRE</sequence>